<dbReference type="EMBL" id="LR778301">
    <property type="protein sequence ID" value="CAB1367606.1"/>
    <property type="molecule type" value="Genomic_DNA"/>
</dbReference>
<reference evidence="1 2" key="1">
    <citation type="submission" date="2020-03" db="EMBL/GenBank/DDBJ databases">
        <authorList>
            <consortium name="Genoscope - CEA"/>
            <person name="William W."/>
        </authorList>
    </citation>
    <scope>NUCLEOTIDE SEQUENCE [LARGE SCALE GENOMIC DNA]</scope>
    <source>
        <strain evidence="2">DSM 16959</strain>
    </source>
</reference>
<gene>
    <name evidence="1" type="ORF">DENOEST_0441</name>
</gene>
<dbReference type="AlphaFoldDB" id="A0A6S6XP25"/>
<name>A0A6S6XP25_9PROT</name>
<accession>A0A6S6XP25</accession>
<dbReference type="OrthoDB" id="9151209at2"/>
<dbReference type="RefSeq" id="WP_145770532.1">
    <property type="nucleotide sequence ID" value="NZ_LR778301.1"/>
</dbReference>
<protein>
    <recommendedName>
        <fullName evidence="3">MSHA biogenesis protein MshJ</fullName>
    </recommendedName>
</protein>
<evidence type="ECO:0000313" key="1">
    <source>
        <dbReference type="EMBL" id="CAB1367606.1"/>
    </source>
</evidence>
<dbReference type="Proteomes" id="UP000515733">
    <property type="component" value="Chromosome"/>
</dbReference>
<evidence type="ECO:0000313" key="2">
    <source>
        <dbReference type="Proteomes" id="UP000515733"/>
    </source>
</evidence>
<evidence type="ECO:0008006" key="3">
    <source>
        <dbReference type="Google" id="ProtNLM"/>
    </source>
</evidence>
<dbReference type="InterPro" id="IPR007690">
    <property type="entry name" value="T2SS_GspM"/>
</dbReference>
<dbReference type="KEGG" id="doe:DENOEST_0441"/>
<dbReference type="Pfam" id="PF04612">
    <property type="entry name" value="T2SSM"/>
    <property type="match status" value="1"/>
</dbReference>
<organism evidence="1 2">
    <name type="scientific">Denitratisoma oestradiolicum</name>
    <dbReference type="NCBI Taxonomy" id="311182"/>
    <lineage>
        <taxon>Bacteria</taxon>
        <taxon>Pseudomonadati</taxon>
        <taxon>Pseudomonadota</taxon>
        <taxon>Betaproteobacteria</taxon>
        <taxon>Nitrosomonadales</taxon>
        <taxon>Sterolibacteriaceae</taxon>
        <taxon>Denitratisoma</taxon>
    </lineage>
</organism>
<proteinExistence type="predicted"/>
<keyword evidence="2" id="KW-1185">Reference proteome</keyword>
<sequence length="223" mass="24501">MKARWNALAARFAALGLRERRMTAGAVVLVTGLGGYMLGLEPSLLKMSALEKQLIRQRGELAVLEPQVAEMKARLRDPDAANRAALAEAHSKLAALDVRLREYDSILVPPDQVPRLLQALLARHRGLELVSLRTLAPAPLIAPPAGETVSASKGEVATGNLFRHGIELRMAGPYPDLQRYLSELEGSPQKLLWEHMSLVAAYPRSELTLRLYTLSLDSTWLVV</sequence>